<dbReference type="EMBL" id="ASPP01022667">
    <property type="protein sequence ID" value="ETO11193.1"/>
    <property type="molecule type" value="Genomic_DNA"/>
</dbReference>
<reference evidence="5 6" key="1">
    <citation type="journal article" date="2013" name="Curr. Biol.">
        <title>The Genome of the Foraminiferan Reticulomyxa filosa.</title>
        <authorList>
            <person name="Glockner G."/>
            <person name="Hulsmann N."/>
            <person name="Schleicher M."/>
            <person name="Noegel A.A."/>
            <person name="Eichinger L."/>
            <person name="Gallinger C."/>
            <person name="Pawlowski J."/>
            <person name="Sierra R."/>
            <person name="Euteneuer U."/>
            <person name="Pillet L."/>
            <person name="Moustafa A."/>
            <person name="Platzer M."/>
            <person name="Groth M."/>
            <person name="Szafranski K."/>
            <person name="Schliwa M."/>
        </authorList>
    </citation>
    <scope>NUCLEOTIDE SEQUENCE [LARGE SCALE GENOMIC DNA]</scope>
</reference>
<evidence type="ECO:0000259" key="4">
    <source>
        <dbReference type="PROSITE" id="PS50200"/>
    </source>
</evidence>
<keyword evidence="6" id="KW-1185">Reference proteome</keyword>
<comment type="caution">
    <text evidence="5">The sequence shown here is derived from an EMBL/GenBank/DDBJ whole genome shotgun (WGS) entry which is preliminary data.</text>
</comment>
<dbReference type="Pfam" id="PF00615">
    <property type="entry name" value="RGS"/>
    <property type="match status" value="1"/>
</dbReference>
<dbReference type="InterPro" id="IPR044926">
    <property type="entry name" value="RGS_subdomain_2"/>
</dbReference>
<dbReference type="Pfam" id="PF00169">
    <property type="entry name" value="PH"/>
    <property type="match status" value="1"/>
</dbReference>
<feature type="transmembrane region" description="Helical" evidence="1">
    <location>
        <begin position="174"/>
        <end position="192"/>
    </location>
</feature>
<keyword evidence="1" id="KW-0812">Transmembrane</keyword>
<evidence type="ECO:0000259" key="3">
    <source>
        <dbReference type="PROSITE" id="PS50132"/>
    </source>
</evidence>
<feature type="domain" description="RGS" evidence="3">
    <location>
        <begin position="461"/>
        <end position="554"/>
    </location>
</feature>
<protein>
    <recommendedName>
        <fullName evidence="7">PH domain-containing protein</fullName>
    </recommendedName>
</protein>
<evidence type="ECO:0000313" key="5">
    <source>
        <dbReference type="EMBL" id="ETO11193.1"/>
    </source>
</evidence>
<dbReference type="InterPro" id="IPR000159">
    <property type="entry name" value="RA_dom"/>
</dbReference>
<dbReference type="Pfam" id="PF00788">
    <property type="entry name" value="RA"/>
    <property type="match status" value="1"/>
</dbReference>
<dbReference type="SUPFAM" id="SSF48097">
    <property type="entry name" value="Regulator of G-protein signaling, RGS"/>
    <property type="match status" value="1"/>
</dbReference>
<dbReference type="SMART" id="SM00233">
    <property type="entry name" value="PH"/>
    <property type="match status" value="1"/>
</dbReference>
<dbReference type="GO" id="GO:0007165">
    <property type="term" value="P:signal transduction"/>
    <property type="evidence" value="ECO:0007669"/>
    <property type="project" value="InterPro"/>
</dbReference>
<dbReference type="SUPFAM" id="SSF50729">
    <property type="entry name" value="PH domain-like"/>
    <property type="match status" value="1"/>
</dbReference>
<sequence>MQIQLKNCQYKKKDCLIKKQCRNWTGFAGKKFSLNQITFFLSINAASKMYIEENKENVQCDDPHTMLWIRPEWTVEDVLRAVAKKRNVNHQNYQLVITDTSNSSKENVAKGGEIILNPSASPTYYQNKVATSGQVSRYRFVFRKASNEADTNKTRLDEQTFFGDRVESIYNNNIDLSFLLLLFFVCLFFIPMKPKEEDNEEEYPSGYLETKQKIYQRWQRRYFVLIDDKLLCYKVAYKKKKKCREDYKSNSKDVQCILLQNPSAIVKVLWEKSPSPRKHSQTSLSETKEWWYFDIFTPTKVYALRTDDYDTLDKWVNALKREDETTKIVEDLDCLIAINEKRHADEDEKRMETHCELEDILLDRDLSEENNTDKILYKKRFVVFVCLIGLIYLDTHGQKNVDKSIWTLDFSLSIYLFNRCSLAHLKYLVMLVILFALFLFVCWPMKHYAHQLRHCDEFWYFWHDWYNFHTTWKDRIPERRKQLAEELYRKYIKKGTNLELSEIRKEQVTEIARLLENDTISQDMFNDIENTVRSYFRRTLYDFLQSFEYFHHLIHWNQWDRENRFEWPSDIEIQALQMQLSHSTSSVLECDKSN</sequence>
<evidence type="ECO:0000259" key="2">
    <source>
        <dbReference type="PROSITE" id="PS50003"/>
    </source>
</evidence>
<proteinExistence type="predicted"/>
<dbReference type="PROSITE" id="PS50132">
    <property type="entry name" value="RGS"/>
    <property type="match status" value="1"/>
</dbReference>
<accession>X6MB03</accession>
<dbReference type="PROSITE" id="PS50003">
    <property type="entry name" value="PH_DOMAIN"/>
    <property type="match status" value="1"/>
</dbReference>
<feature type="domain" description="PH" evidence="2">
    <location>
        <begin position="201"/>
        <end position="324"/>
    </location>
</feature>
<evidence type="ECO:0008006" key="7">
    <source>
        <dbReference type="Google" id="ProtNLM"/>
    </source>
</evidence>
<dbReference type="Proteomes" id="UP000023152">
    <property type="component" value="Unassembled WGS sequence"/>
</dbReference>
<dbReference type="PROSITE" id="PS50200">
    <property type="entry name" value="RA"/>
    <property type="match status" value="1"/>
</dbReference>
<keyword evidence="1" id="KW-1133">Transmembrane helix</keyword>
<feature type="domain" description="Ras-associating" evidence="4">
    <location>
        <begin position="67"/>
        <end position="147"/>
    </location>
</feature>
<dbReference type="InterPro" id="IPR001849">
    <property type="entry name" value="PH_domain"/>
</dbReference>
<organism evidence="5 6">
    <name type="scientific">Reticulomyxa filosa</name>
    <dbReference type="NCBI Taxonomy" id="46433"/>
    <lineage>
        <taxon>Eukaryota</taxon>
        <taxon>Sar</taxon>
        <taxon>Rhizaria</taxon>
        <taxon>Retaria</taxon>
        <taxon>Foraminifera</taxon>
        <taxon>Monothalamids</taxon>
        <taxon>Reticulomyxidae</taxon>
        <taxon>Reticulomyxa</taxon>
    </lineage>
</organism>
<dbReference type="Gene3D" id="2.30.29.30">
    <property type="entry name" value="Pleckstrin-homology domain (PH domain)/Phosphotyrosine-binding domain (PTB)"/>
    <property type="match status" value="1"/>
</dbReference>
<evidence type="ECO:0000256" key="1">
    <source>
        <dbReference type="SAM" id="Phobius"/>
    </source>
</evidence>
<dbReference type="AlphaFoldDB" id="X6MB03"/>
<keyword evidence="1" id="KW-0472">Membrane</keyword>
<dbReference type="Gene3D" id="1.10.167.10">
    <property type="entry name" value="Regulator of G-protein Signalling 4, domain 2"/>
    <property type="match status" value="1"/>
</dbReference>
<dbReference type="InterPro" id="IPR016137">
    <property type="entry name" value="RGS"/>
</dbReference>
<gene>
    <name evidence="5" type="ORF">RFI_26179</name>
</gene>
<name>X6MB03_RETFI</name>
<dbReference type="InterPro" id="IPR036305">
    <property type="entry name" value="RGS_sf"/>
</dbReference>
<feature type="transmembrane region" description="Helical" evidence="1">
    <location>
        <begin position="425"/>
        <end position="443"/>
    </location>
</feature>
<dbReference type="InterPro" id="IPR011993">
    <property type="entry name" value="PH-like_dom_sf"/>
</dbReference>
<evidence type="ECO:0000313" key="6">
    <source>
        <dbReference type="Proteomes" id="UP000023152"/>
    </source>
</evidence>